<dbReference type="InterPro" id="IPR022383">
    <property type="entry name" value="Lactate/malate_DH_C"/>
</dbReference>
<feature type="binding site" evidence="5">
    <location>
        <begin position="115"/>
        <end position="117"/>
    </location>
    <ligand>
        <name>NAD(+)</name>
        <dbReference type="ChEBI" id="CHEBI:57540"/>
    </ligand>
</feature>
<dbReference type="InterPro" id="IPR015955">
    <property type="entry name" value="Lactate_DH/Glyco_Ohase_4_C"/>
</dbReference>
<dbReference type="Pfam" id="PF00056">
    <property type="entry name" value="Ldh_1_N"/>
    <property type="match status" value="1"/>
</dbReference>
<dbReference type="Pfam" id="PF02866">
    <property type="entry name" value="Ldh_1_C"/>
    <property type="match status" value="1"/>
</dbReference>
<feature type="domain" description="Lactate/malate dehydrogenase N-terminal" evidence="7">
    <location>
        <begin position="5"/>
        <end position="139"/>
    </location>
</feature>
<dbReference type="SUPFAM" id="SSF56327">
    <property type="entry name" value="LDH C-terminal domain-like"/>
    <property type="match status" value="1"/>
</dbReference>
<dbReference type="PRINTS" id="PR00086">
    <property type="entry name" value="LLDHDRGNASE"/>
</dbReference>
<keyword evidence="2 6" id="KW-0560">Oxidoreductase</keyword>
<dbReference type="PANTHER" id="PTHR43128">
    <property type="entry name" value="L-2-HYDROXYCARBOXYLATE DEHYDROGENASE (NAD(P)(+))"/>
    <property type="match status" value="1"/>
</dbReference>
<evidence type="ECO:0000256" key="2">
    <source>
        <dbReference type="ARBA" id="ARBA00023002"/>
    </source>
</evidence>
<feature type="domain" description="Lactate/malate dehydrogenase C-terminal" evidence="8">
    <location>
        <begin position="142"/>
        <end position="297"/>
    </location>
</feature>
<name>A0A9X4LKB8_9BURK</name>
<dbReference type="InterPro" id="IPR018177">
    <property type="entry name" value="L-lactate_DH_AS"/>
</dbReference>
<evidence type="ECO:0000313" key="10">
    <source>
        <dbReference type="Proteomes" id="UP001152766"/>
    </source>
</evidence>
<organism evidence="9 10">
    <name type="scientific">Pelomonas aquatica</name>
    <dbReference type="NCBI Taxonomy" id="431058"/>
    <lineage>
        <taxon>Bacteria</taxon>
        <taxon>Pseudomonadati</taxon>
        <taxon>Pseudomonadota</taxon>
        <taxon>Betaproteobacteria</taxon>
        <taxon>Burkholderiales</taxon>
        <taxon>Sphaerotilaceae</taxon>
        <taxon>Roseateles</taxon>
    </lineage>
</organism>
<evidence type="ECO:0000256" key="6">
    <source>
        <dbReference type="RuleBase" id="RU003369"/>
    </source>
</evidence>
<evidence type="ECO:0000259" key="7">
    <source>
        <dbReference type="Pfam" id="PF00056"/>
    </source>
</evidence>
<dbReference type="RefSeq" id="WP_268152854.1">
    <property type="nucleotide sequence ID" value="NZ_JAPPUW010000018.1"/>
</dbReference>
<protein>
    <submittedName>
        <fullName evidence="9">L-lactate dehydrogenase</fullName>
    </submittedName>
</protein>
<dbReference type="Gene3D" id="3.90.110.10">
    <property type="entry name" value="Lactate dehydrogenase/glycoside hydrolase, family 4, C-terminal"/>
    <property type="match status" value="1"/>
</dbReference>
<gene>
    <name evidence="9" type="ORF">EXJ73_21970</name>
</gene>
<reference evidence="9" key="1">
    <citation type="submission" date="2019-02" db="EMBL/GenBank/DDBJ databases">
        <title>Draft genome of the type strain Pelomonas aquatica CCUG 52575T.</title>
        <authorList>
            <person name="Gomila M."/>
            <person name="Lalucat J."/>
        </authorList>
    </citation>
    <scope>NUCLEOTIDE SEQUENCE</scope>
    <source>
        <strain evidence="9">CCUG 52575</strain>
    </source>
</reference>
<dbReference type="Proteomes" id="UP001152766">
    <property type="component" value="Unassembled WGS sequence"/>
</dbReference>
<evidence type="ECO:0000256" key="4">
    <source>
        <dbReference type="PIRSR" id="PIRSR000102-1"/>
    </source>
</evidence>
<keyword evidence="10" id="KW-1185">Reference proteome</keyword>
<dbReference type="GO" id="GO:0006089">
    <property type="term" value="P:lactate metabolic process"/>
    <property type="evidence" value="ECO:0007669"/>
    <property type="project" value="TreeGrafter"/>
</dbReference>
<dbReference type="InterPro" id="IPR001557">
    <property type="entry name" value="L-lactate/malate_DH"/>
</dbReference>
<evidence type="ECO:0000313" key="9">
    <source>
        <dbReference type="EMBL" id="MDG0865132.1"/>
    </source>
</evidence>
<dbReference type="Gene3D" id="3.40.50.720">
    <property type="entry name" value="NAD(P)-binding Rossmann-like Domain"/>
    <property type="match status" value="1"/>
</dbReference>
<evidence type="ECO:0000256" key="5">
    <source>
        <dbReference type="PIRSR" id="PIRSR000102-3"/>
    </source>
</evidence>
<dbReference type="GO" id="GO:0004459">
    <property type="term" value="F:L-lactate dehydrogenase (NAD+) activity"/>
    <property type="evidence" value="ECO:0007669"/>
    <property type="project" value="InterPro"/>
</dbReference>
<evidence type="ECO:0000256" key="3">
    <source>
        <dbReference type="ARBA" id="ARBA00023027"/>
    </source>
</evidence>
<feature type="binding site" evidence="5">
    <location>
        <begin position="9"/>
        <end position="14"/>
    </location>
    <ligand>
        <name>NAD(+)</name>
        <dbReference type="ChEBI" id="CHEBI:57540"/>
    </ligand>
</feature>
<comment type="function">
    <text evidence="1">Catalyzes the reversible oxidation of malate to oxaloacetate.</text>
</comment>
<evidence type="ECO:0000259" key="8">
    <source>
        <dbReference type="Pfam" id="PF02866"/>
    </source>
</evidence>
<dbReference type="InterPro" id="IPR036291">
    <property type="entry name" value="NAD(P)-bd_dom_sf"/>
</dbReference>
<dbReference type="PANTHER" id="PTHR43128:SF16">
    <property type="entry name" value="L-LACTATE DEHYDROGENASE"/>
    <property type="match status" value="1"/>
</dbReference>
<comment type="similarity">
    <text evidence="6">Belongs to the LDH/MDH superfamily.</text>
</comment>
<comment type="caution">
    <text evidence="9">The sequence shown here is derived from an EMBL/GenBank/DDBJ whole genome shotgun (WGS) entry which is preliminary data.</text>
</comment>
<sequence>MKASIGIIGTGWVGTSVAFSTLLAGHAGELWLHDLRADVAEGEAMDLADGAAFYPRCAVSAVPLARMREADIVVLAAGRNGRPDESRLDLLRDNARAAAGFGRALAGFGGIVIVVTNPVDVLTRVVAEAGGLPVERVIGTGTLLDSARLRERLAVRLGLSTQSVHAQVVGEHGDSSVPLWSSARVGGMALRDWAGWQPGDEAALGLQVRRAAYEVIRRKGATNHAIGLVTAELIGCIVNDEHRLLPVSRVQAGACGIHGVALSLPALVGAGGALQVVAPTLDAAERDALAASAAVLGAAFGSLAG</sequence>
<accession>A0A9X4LKB8</accession>
<dbReference type="InterPro" id="IPR001236">
    <property type="entry name" value="Lactate/malate_DH_N"/>
</dbReference>
<dbReference type="PIRSF" id="PIRSF000102">
    <property type="entry name" value="Lac_mal_DH"/>
    <property type="match status" value="1"/>
</dbReference>
<evidence type="ECO:0000256" key="1">
    <source>
        <dbReference type="ARBA" id="ARBA00003966"/>
    </source>
</evidence>
<proteinExistence type="inferred from homology"/>
<dbReference type="PROSITE" id="PS00064">
    <property type="entry name" value="L_LDH"/>
    <property type="match status" value="1"/>
</dbReference>
<keyword evidence="3 5" id="KW-0520">NAD</keyword>
<feature type="binding site" evidence="5">
    <location>
        <position position="94"/>
    </location>
    <ligand>
        <name>NAD(+)</name>
        <dbReference type="ChEBI" id="CHEBI:57540"/>
    </ligand>
</feature>
<dbReference type="SUPFAM" id="SSF51735">
    <property type="entry name" value="NAD(P)-binding Rossmann-fold domains"/>
    <property type="match status" value="1"/>
</dbReference>
<feature type="binding site" evidence="5">
    <location>
        <position position="34"/>
    </location>
    <ligand>
        <name>NAD(+)</name>
        <dbReference type="ChEBI" id="CHEBI:57540"/>
    </ligand>
</feature>
<dbReference type="EMBL" id="SGUG01000053">
    <property type="protein sequence ID" value="MDG0865132.1"/>
    <property type="molecule type" value="Genomic_DNA"/>
</dbReference>
<dbReference type="AlphaFoldDB" id="A0A9X4LKB8"/>
<feature type="active site" description="Proton acceptor" evidence="4">
    <location>
        <position position="172"/>
    </location>
</feature>